<feature type="transmembrane region" description="Helical" evidence="4">
    <location>
        <begin position="29"/>
        <end position="50"/>
    </location>
</feature>
<dbReference type="SUPFAM" id="SSF54523">
    <property type="entry name" value="Pili subunits"/>
    <property type="match status" value="1"/>
</dbReference>
<dbReference type="Pfam" id="PF00114">
    <property type="entry name" value="Pilin"/>
    <property type="match status" value="1"/>
</dbReference>
<dbReference type="InterPro" id="IPR012902">
    <property type="entry name" value="N_methyl_site"/>
</dbReference>
<dbReference type="PANTHER" id="PTHR30093">
    <property type="entry name" value="GENERAL SECRETION PATHWAY PROTEIN G"/>
    <property type="match status" value="1"/>
</dbReference>
<dbReference type="EMBL" id="JARWAI010000005">
    <property type="protein sequence ID" value="MDR5874929.1"/>
    <property type="molecule type" value="Genomic_DNA"/>
</dbReference>
<proteinExistence type="inferred from homology"/>
<evidence type="ECO:0000313" key="6">
    <source>
        <dbReference type="Proteomes" id="UP001269267"/>
    </source>
</evidence>
<dbReference type="PANTHER" id="PTHR30093:SF34">
    <property type="entry name" value="PREPILIN PEPTIDASE-DEPENDENT PROTEIN D"/>
    <property type="match status" value="1"/>
</dbReference>
<dbReference type="InterPro" id="IPR045584">
    <property type="entry name" value="Pilin-like"/>
</dbReference>
<evidence type="ECO:0000313" key="5">
    <source>
        <dbReference type="EMBL" id="MDR5874929.1"/>
    </source>
</evidence>
<organism evidence="5 6">
    <name type="scientific">Vreelandella gomseomensis</name>
    <dbReference type="NCBI Taxonomy" id="370766"/>
    <lineage>
        <taxon>Bacteria</taxon>
        <taxon>Pseudomonadati</taxon>
        <taxon>Pseudomonadota</taxon>
        <taxon>Gammaproteobacteria</taxon>
        <taxon>Oceanospirillales</taxon>
        <taxon>Halomonadaceae</taxon>
        <taxon>Vreelandella</taxon>
    </lineage>
</organism>
<dbReference type="InterPro" id="IPR001082">
    <property type="entry name" value="Pilin"/>
</dbReference>
<sequence>MADDDKGAYSPFFLSGEGIMKAIQRGFTLIELMIVVAIIGVLASIAVPQYQNYVARAQVSEAFSLASDVKVAISEYFMATGGFPQSNADIGYATDTSPTGGGQAGAGNLGSYVSYMAIWGAEGEYESRIVMEMSEEANSAIAGKWVVLEADAGEGSIQWSCRTTTGDTNKMELKYLPATCRDQK</sequence>
<evidence type="ECO:0000256" key="1">
    <source>
        <dbReference type="ARBA" id="ARBA00005233"/>
    </source>
</evidence>
<dbReference type="Pfam" id="PF07963">
    <property type="entry name" value="N_methyl"/>
    <property type="match status" value="1"/>
</dbReference>
<keyword evidence="3" id="KW-0281">Fimbrium</keyword>
<gene>
    <name evidence="5" type="ORF">QC815_08325</name>
</gene>
<evidence type="ECO:0000256" key="2">
    <source>
        <dbReference type="ARBA" id="ARBA00022481"/>
    </source>
</evidence>
<evidence type="ECO:0000256" key="4">
    <source>
        <dbReference type="SAM" id="Phobius"/>
    </source>
</evidence>
<keyword evidence="6" id="KW-1185">Reference proteome</keyword>
<comment type="caution">
    <text evidence="5">The sequence shown here is derived from an EMBL/GenBank/DDBJ whole genome shotgun (WGS) entry which is preliminary data.</text>
</comment>
<keyword evidence="4" id="KW-1133">Transmembrane helix</keyword>
<dbReference type="NCBIfam" id="TIGR02532">
    <property type="entry name" value="IV_pilin_GFxxxE"/>
    <property type="match status" value="1"/>
</dbReference>
<name>A0ABU1GBR6_9GAMM</name>
<keyword evidence="2" id="KW-0488">Methylation</keyword>
<keyword evidence="4" id="KW-0812">Transmembrane</keyword>
<keyword evidence="4" id="KW-0472">Membrane</keyword>
<accession>A0ABU1GBR6</accession>
<comment type="similarity">
    <text evidence="1 3">Belongs to the N-Me-Phe pilin family.</text>
</comment>
<reference evidence="5 6" key="1">
    <citation type="submission" date="2023-04" db="EMBL/GenBank/DDBJ databases">
        <title>A long-awaited taxogenomic arrangement of the family Halomonadaceae.</title>
        <authorList>
            <person name="De La Haba R."/>
            <person name="Chuvochina M."/>
            <person name="Wittouck S."/>
            <person name="Arahal D.R."/>
            <person name="Sanchez-Porro C."/>
            <person name="Hugenholtz P."/>
            <person name="Ventosa A."/>
        </authorList>
    </citation>
    <scope>NUCLEOTIDE SEQUENCE [LARGE SCALE GENOMIC DNA]</scope>
    <source>
        <strain evidence="5 6">DSM 18042</strain>
    </source>
</reference>
<dbReference type="Gene3D" id="3.30.700.10">
    <property type="entry name" value="Glycoprotein, Type 4 Pilin"/>
    <property type="match status" value="1"/>
</dbReference>
<evidence type="ECO:0000256" key="3">
    <source>
        <dbReference type="RuleBase" id="RU000389"/>
    </source>
</evidence>
<protein>
    <submittedName>
        <fullName evidence="5">Pilin</fullName>
    </submittedName>
</protein>
<dbReference type="PROSITE" id="PS00409">
    <property type="entry name" value="PROKAR_NTER_METHYL"/>
    <property type="match status" value="1"/>
</dbReference>
<dbReference type="Proteomes" id="UP001269267">
    <property type="component" value="Unassembled WGS sequence"/>
</dbReference>